<name>A0A919KYB2_9ACTN</name>
<dbReference type="AlphaFoldDB" id="A0A919KYB2"/>
<evidence type="ECO:0000313" key="2">
    <source>
        <dbReference type="EMBL" id="GHH76584.1"/>
    </source>
</evidence>
<proteinExistence type="predicted"/>
<keyword evidence="3" id="KW-1185">Reference proteome</keyword>
<protein>
    <submittedName>
        <fullName evidence="2">Uncharacterized protein</fullName>
    </submittedName>
</protein>
<feature type="region of interest" description="Disordered" evidence="1">
    <location>
        <begin position="36"/>
        <end position="130"/>
    </location>
</feature>
<evidence type="ECO:0000256" key="1">
    <source>
        <dbReference type="SAM" id="MobiDB-lite"/>
    </source>
</evidence>
<gene>
    <name evidence="2" type="ORF">GCM10018781_48110</name>
</gene>
<comment type="caution">
    <text evidence="2">The sequence shown here is derived from an EMBL/GenBank/DDBJ whole genome shotgun (WGS) entry which is preliminary data.</text>
</comment>
<reference evidence="2" key="1">
    <citation type="journal article" date="2014" name="Int. J. Syst. Evol. Microbiol.">
        <title>Complete genome sequence of Corynebacterium casei LMG S-19264T (=DSM 44701T), isolated from a smear-ripened cheese.</title>
        <authorList>
            <consortium name="US DOE Joint Genome Institute (JGI-PGF)"/>
            <person name="Walter F."/>
            <person name="Albersmeier A."/>
            <person name="Kalinowski J."/>
            <person name="Ruckert C."/>
        </authorList>
    </citation>
    <scope>NUCLEOTIDE SEQUENCE</scope>
    <source>
        <strain evidence="2">JCM 4646</strain>
    </source>
</reference>
<organism evidence="2 3">
    <name type="scientific">Kitasatospora indigofera</name>
    <dbReference type="NCBI Taxonomy" id="67307"/>
    <lineage>
        <taxon>Bacteria</taxon>
        <taxon>Bacillati</taxon>
        <taxon>Actinomycetota</taxon>
        <taxon>Actinomycetes</taxon>
        <taxon>Kitasatosporales</taxon>
        <taxon>Streptomycetaceae</taxon>
        <taxon>Kitasatospora</taxon>
    </lineage>
</organism>
<accession>A0A919KYB2</accession>
<feature type="compositionally biased region" description="Basic and acidic residues" evidence="1">
    <location>
        <begin position="111"/>
        <end position="130"/>
    </location>
</feature>
<feature type="compositionally biased region" description="Pro residues" evidence="1">
    <location>
        <begin position="79"/>
        <end position="97"/>
    </location>
</feature>
<sequence>MSVAPGRARATAAARSRPIVNVNNLLVKPPRDILRIPSSARPNGDLGPLDEVSVSVNTHVTPGRSGMAATPTAGSRGPARPPPDGPGSPLPAGPPNPSARGSPAPAPPAPDPHRGRADDGRPLEELCGKY</sequence>
<dbReference type="EMBL" id="BNBO01000029">
    <property type="protein sequence ID" value="GHH76584.1"/>
    <property type="molecule type" value="Genomic_DNA"/>
</dbReference>
<reference evidence="2" key="2">
    <citation type="submission" date="2020-09" db="EMBL/GenBank/DDBJ databases">
        <authorList>
            <person name="Sun Q."/>
            <person name="Ohkuma M."/>
        </authorList>
    </citation>
    <scope>NUCLEOTIDE SEQUENCE</scope>
    <source>
        <strain evidence="2">JCM 4646</strain>
    </source>
</reference>
<evidence type="ECO:0000313" key="3">
    <source>
        <dbReference type="Proteomes" id="UP000617734"/>
    </source>
</evidence>
<dbReference type="Proteomes" id="UP000617734">
    <property type="component" value="Unassembled WGS sequence"/>
</dbReference>